<dbReference type="Gene3D" id="2.20.200.10">
    <property type="entry name" value="Outer membrane efflux proteins (OEP)"/>
    <property type="match status" value="1"/>
</dbReference>
<organism evidence="3 4">
    <name type="scientific">Sphingosinicella rhizophila</name>
    <dbReference type="NCBI Taxonomy" id="3050082"/>
    <lineage>
        <taxon>Bacteria</taxon>
        <taxon>Pseudomonadati</taxon>
        <taxon>Pseudomonadota</taxon>
        <taxon>Alphaproteobacteria</taxon>
        <taxon>Sphingomonadales</taxon>
        <taxon>Sphingosinicellaceae</taxon>
        <taxon>Sphingosinicella</taxon>
    </lineage>
</organism>
<dbReference type="Pfam" id="PF02321">
    <property type="entry name" value="OEP"/>
    <property type="match status" value="2"/>
</dbReference>
<comment type="caution">
    <text evidence="3">The sequence shown here is derived from an EMBL/GenBank/DDBJ whole genome shotgun (WGS) entry which is preliminary data.</text>
</comment>
<protein>
    <submittedName>
        <fullName evidence="3">Efflux transporter outer membrane subunit</fullName>
    </submittedName>
</protein>
<evidence type="ECO:0000313" key="3">
    <source>
        <dbReference type="EMBL" id="MDT9598135.1"/>
    </source>
</evidence>
<proteinExistence type="inferred from homology"/>
<keyword evidence="2" id="KW-1134">Transmembrane beta strand</keyword>
<evidence type="ECO:0000256" key="2">
    <source>
        <dbReference type="RuleBase" id="RU362097"/>
    </source>
</evidence>
<dbReference type="SUPFAM" id="SSF56954">
    <property type="entry name" value="Outer membrane efflux proteins (OEP)"/>
    <property type="match status" value="1"/>
</dbReference>
<reference evidence="3 4" key="1">
    <citation type="submission" date="2023-05" db="EMBL/GenBank/DDBJ databases">
        <authorList>
            <person name="Guo Y."/>
        </authorList>
    </citation>
    <scope>NUCLEOTIDE SEQUENCE [LARGE SCALE GENOMIC DNA]</scope>
    <source>
        <strain evidence="3 4">GR2756</strain>
    </source>
</reference>
<evidence type="ECO:0000256" key="1">
    <source>
        <dbReference type="ARBA" id="ARBA00007613"/>
    </source>
</evidence>
<dbReference type="PROSITE" id="PS51257">
    <property type="entry name" value="PROKAR_LIPOPROTEIN"/>
    <property type="match status" value="1"/>
</dbReference>
<dbReference type="RefSeq" id="WP_315723916.1">
    <property type="nucleotide sequence ID" value="NZ_JAVUPU010000002.1"/>
</dbReference>
<sequence>MAIGRPTFRSKGAVLGTLAMAACTTVGPDYEAPDIAIPSSFSAGPAKMAFADPVLLQTWWRQFDDPVLDRLIAAAWAGNLDRREAASRIREARAREIVAGASGRPQVGLAAEAAHNRLSENAGVTLPGQAPGAVPGLPGSEFSTFRLGFDASWEIDLWGEVRRATEAAGARTQAEQWHARDVDVALAAEIARQYFDWRALRVRITIAREALARQRDIAGLIDARARNGLVSVQDVEQQGRQVERAAAAVPPLEAEAGIRVHMLALLLGTFPDRIVDALSAPAVPAPSSAALPAVPVGLPSDLLRRRPDIRMAERRLAGATADIGTAVAALYPRISLTGALQLVSTSLASIVSADSIQAMAGGAFALPLLDGGRNRANVRIEEERRNQALTAYERQILVAFKDVEDALSRCQHERERTQSLDRAATAARAAADTARIRYRAGLTPLLDVLESESASLVLEDELAVSRSQQVQNLISLYKALGGGWADERTSTGTRHREELEDGRN</sequence>
<keyword evidence="2" id="KW-0812">Transmembrane</keyword>
<dbReference type="NCBIfam" id="TIGR01845">
    <property type="entry name" value="outer_NodT"/>
    <property type="match status" value="1"/>
</dbReference>
<comment type="subcellular location">
    <subcellularLocation>
        <location evidence="2">Cell membrane</location>
        <topology evidence="2">Lipid-anchor</topology>
    </subcellularLocation>
</comment>
<gene>
    <name evidence="3" type="ORF">RQX22_04115</name>
</gene>
<dbReference type="InterPro" id="IPR003423">
    <property type="entry name" value="OMP_efflux"/>
</dbReference>
<name>A0ABU3Q5C1_9SPHN</name>
<dbReference type="EMBL" id="JAVUPU010000002">
    <property type="protein sequence ID" value="MDT9598135.1"/>
    <property type="molecule type" value="Genomic_DNA"/>
</dbReference>
<keyword evidence="4" id="KW-1185">Reference proteome</keyword>
<dbReference type="PANTHER" id="PTHR30203:SF25">
    <property type="entry name" value="OUTER MEMBRANE PROTEIN-RELATED"/>
    <property type="match status" value="1"/>
</dbReference>
<keyword evidence="2" id="KW-0564">Palmitate</keyword>
<dbReference type="Gene3D" id="1.20.1600.10">
    <property type="entry name" value="Outer membrane efflux proteins (OEP)"/>
    <property type="match status" value="1"/>
</dbReference>
<keyword evidence="2" id="KW-0449">Lipoprotein</keyword>
<comment type="similarity">
    <text evidence="1 2">Belongs to the outer membrane factor (OMF) (TC 1.B.17) family.</text>
</comment>
<dbReference type="PANTHER" id="PTHR30203">
    <property type="entry name" value="OUTER MEMBRANE CATION EFFLUX PROTEIN"/>
    <property type="match status" value="1"/>
</dbReference>
<evidence type="ECO:0000313" key="4">
    <source>
        <dbReference type="Proteomes" id="UP001259572"/>
    </source>
</evidence>
<accession>A0ABU3Q5C1</accession>
<dbReference type="InterPro" id="IPR010131">
    <property type="entry name" value="MdtP/NodT-like"/>
</dbReference>
<keyword evidence="2" id="KW-0472">Membrane</keyword>
<dbReference type="Proteomes" id="UP001259572">
    <property type="component" value="Unassembled WGS sequence"/>
</dbReference>